<evidence type="ECO:0000256" key="1">
    <source>
        <dbReference type="ARBA" id="ARBA00004141"/>
    </source>
</evidence>
<dbReference type="Proteomes" id="UP000799302">
    <property type="component" value="Unassembled WGS sequence"/>
</dbReference>
<dbReference type="GO" id="GO:0016020">
    <property type="term" value="C:membrane"/>
    <property type="evidence" value="ECO:0007669"/>
    <property type="project" value="UniProtKB-SubCell"/>
</dbReference>
<comment type="similarity">
    <text evidence="2 10">Belongs to the mitochondrial carrier (TC 2.A.29) family.</text>
</comment>
<keyword evidence="13" id="KW-1185">Reference proteome</keyword>
<dbReference type="AlphaFoldDB" id="A0A6A6TVW7"/>
<accession>A0A6A6TVW7</accession>
<dbReference type="EMBL" id="MU004244">
    <property type="protein sequence ID" value="KAF2663890.1"/>
    <property type="molecule type" value="Genomic_DNA"/>
</dbReference>
<keyword evidence="6" id="KW-0999">Mitochondrion inner membrane</keyword>
<dbReference type="InterPro" id="IPR023395">
    <property type="entry name" value="MCP_dom_sf"/>
</dbReference>
<dbReference type="InterPro" id="IPR018108">
    <property type="entry name" value="MCP_transmembrane"/>
</dbReference>
<keyword evidence="6" id="KW-0496">Mitochondrion</keyword>
<evidence type="ECO:0000256" key="9">
    <source>
        <dbReference type="PROSITE-ProRule" id="PRU00282"/>
    </source>
</evidence>
<comment type="subcellular location">
    <subcellularLocation>
        <location evidence="1">Membrane</location>
        <topology evidence="1">Multi-pass membrane protein</topology>
    </subcellularLocation>
</comment>
<dbReference type="PANTHER" id="PTHR45939">
    <property type="entry name" value="PEROXISOMAL MEMBRANE PROTEIN PMP34-RELATED"/>
    <property type="match status" value="1"/>
</dbReference>
<reference evidence="12" key="1">
    <citation type="journal article" date="2020" name="Stud. Mycol.">
        <title>101 Dothideomycetes genomes: a test case for predicting lifestyles and emergence of pathogens.</title>
        <authorList>
            <person name="Haridas S."/>
            <person name="Albert R."/>
            <person name="Binder M."/>
            <person name="Bloem J."/>
            <person name="Labutti K."/>
            <person name="Salamov A."/>
            <person name="Andreopoulos B."/>
            <person name="Baker S."/>
            <person name="Barry K."/>
            <person name="Bills G."/>
            <person name="Bluhm B."/>
            <person name="Cannon C."/>
            <person name="Castanera R."/>
            <person name="Culley D."/>
            <person name="Daum C."/>
            <person name="Ezra D."/>
            <person name="Gonzalez J."/>
            <person name="Henrissat B."/>
            <person name="Kuo A."/>
            <person name="Liang C."/>
            <person name="Lipzen A."/>
            <person name="Lutzoni F."/>
            <person name="Magnuson J."/>
            <person name="Mondo S."/>
            <person name="Nolan M."/>
            <person name="Ohm R."/>
            <person name="Pangilinan J."/>
            <person name="Park H.-J."/>
            <person name="Ramirez L."/>
            <person name="Alfaro M."/>
            <person name="Sun H."/>
            <person name="Tritt A."/>
            <person name="Yoshinaga Y."/>
            <person name="Zwiers L.-H."/>
            <person name="Turgeon B."/>
            <person name="Goodwin S."/>
            <person name="Spatafora J."/>
            <person name="Crous P."/>
            <person name="Grigoriev I."/>
        </authorList>
    </citation>
    <scope>NUCLEOTIDE SEQUENCE</scope>
    <source>
        <strain evidence="12">CBS 115976</strain>
    </source>
</reference>
<gene>
    <name evidence="12" type="ORF">BT63DRAFT_114199</name>
</gene>
<evidence type="ECO:0000256" key="4">
    <source>
        <dbReference type="ARBA" id="ARBA00022692"/>
    </source>
</evidence>
<sequence>MANHSEPLPPLIYAISGSAASVVANTLIYPLDRVKTKLQVQSTQDADKLSKDAYYDGVSDAIIKIVKTEGLAGLYVGMPGSLIGSASQGYAFNYWHSFLRQFYISSSAFTQPPGTIAELILAFGSSALTQFTTIPVSVVTTRQQTTPKEDRKDLIGTAKDVIHSEDGVSGLWKGLKAALVLCINPAITYGTTERLRVLLFKGREVLKPWESFLLGVISKAIATVISQPMIVARVGLQSKPPPSRNGIPFKTWGEVMSYIIKNEGILRLWKGLGPQLSKAILVQGLMTILKERFRNQLAIAYYFAQRTRKSQRLSGAFIAGKTTNQTLLTKV</sequence>
<keyword evidence="4 9" id="KW-0812">Transmembrane</keyword>
<evidence type="ECO:0000313" key="13">
    <source>
        <dbReference type="Proteomes" id="UP000799302"/>
    </source>
</evidence>
<protein>
    <submittedName>
        <fullName evidence="12">Putative peroxisomal carrier protein</fullName>
    </submittedName>
</protein>
<feature type="repeat" description="Solcar" evidence="9">
    <location>
        <begin position="8"/>
        <end position="102"/>
    </location>
</feature>
<evidence type="ECO:0000256" key="11">
    <source>
        <dbReference type="SAM" id="Phobius"/>
    </source>
</evidence>
<dbReference type="SUPFAM" id="SSF103506">
    <property type="entry name" value="Mitochondrial carrier"/>
    <property type="match status" value="1"/>
</dbReference>
<dbReference type="InterPro" id="IPR052217">
    <property type="entry name" value="Mito/Peroxisomal_Carrier"/>
</dbReference>
<evidence type="ECO:0000256" key="6">
    <source>
        <dbReference type="ARBA" id="ARBA00022792"/>
    </source>
</evidence>
<keyword evidence="3 10" id="KW-0813">Transport</keyword>
<evidence type="ECO:0000256" key="7">
    <source>
        <dbReference type="ARBA" id="ARBA00022989"/>
    </source>
</evidence>
<evidence type="ECO:0000256" key="5">
    <source>
        <dbReference type="ARBA" id="ARBA00022737"/>
    </source>
</evidence>
<evidence type="ECO:0000256" key="10">
    <source>
        <dbReference type="RuleBase" id="RU000488"/>
    </source>
</evidence>
<dbReference type="GO" id="GO:0015217">
    <property type="term" value="F:ADP transmembrane transporter activity"/>
    <property type="evidence" value="ECO:0007669"/>
    <property type="project" value="TreeGrafter"/>
</dbReference>
<dbReference type="Gene3D" id="1.50.40.10">
    <property type="entry name" value="Mitochondrial carrier domain"/>
    <property type="match status" value="1"/>
</dbReference>
<keyword evidence="7 11" id="KW-1133">Transmembrane helix</keyword>
<dbReference type="PANTHER" id="PTHR45939:SF1">
    <property type="entry name" value="MITOCHONDRIAL THIAMINE PYROPHOSPHATE CARRIER 1-RELATED"/>
    <property type="match status" value="1"/>
</dbReference>
<evidence type="ECO:0000256" key="8">
    <source>
        <dbReference type="ARBA" id="ARBA00023136"/>
    </source>
</evidence>
<dbReference type="Pfam" id="PF00153">
    <property type="entry name" value="Mito_carr"/>
    <property type="match status" value="3"/>
</dbReference>
<organism evidence="12 13">
    <name type="scientific">Microthyrium microscopicum</name>
    <dbReference type="NCBI Taxonomy" id="703497"/>
    <lineage>
        <taxon>Eukaryota</taxon>
        <taxon>Fungi</taxon>
        <taxon>Dikarya</taxon>
        <taxon>Ascomycota</taxon>
        <taxon>Pezizomycotina</taxon>
        <taxon>Dothideomycetes</taxon>
        <taxon>Dothideomycetes incertae sedis</taxon>
        <taxon>Microthyriales</taxon>
        <taxon>Microthyriaceae</taxon>
        <taxon>Microthyrium</taxon>
    </lineage>
</organism>
<keyword evidence="5" id="KW-0677">Repeat</keyword>
<dbReference type="OrthoDB" id="446044at2759"/>
<feature type="repeat" description="Solcar" evidence="9">
    <location>
        <begin position="113"/>
        <end position="198"/>
    </location>
</feature>
<feature type="transmembrane region" description="Helical" evidence="11">
    <location>
        <begin position="12"/>
        <end position="31"/>
    </location>
</feature>
<keyword evidence="8 9" id="KW-0472">Membrane</keyword>
<evidence type="ECO:0000313" key="12">
    <source>
        <dbReference type="EMBL" id="KAF2663890.1"/>
    </source>
</evidence>
<evidence type="ECO:0000256" key="3">
    <source>
        <dbReference type="ARBA" id="ARBA00022448"/>
    </source>
</evidence>
<name>A0A6A6TVW7_9PEZI</name>
<feature type="repeat" description="Solcar" evidence="9">
    <location>
        <begin position="206"/>
        <end position="296"/>
    </location>
</feature>
<proteinExistence type="inferred from homology"/>
<evidence type="ECO:0000256" key="2">
    <source>
        <dbReference type="ARBA" id="ARBA00006375"/>
    </source>
</evidence>
<dbReference type="PROSITE" id="PS50920">
    <property type="entry name" value="SOLCAR"/>
    <property type="match status" value="3"/>
</dbReference>